<feature type="domain" description="DUF418" evidence="2">
    <location>
        <begin position="241"/>
        <end position="390"/>
    </location>
</feature>
<feature type="transmembrane region" description="Helical" evidence="1">
    <location>
        <begin position="329"/>
        <end position="349"/>
    </location>
</feature>
<dbReference type="InterPro" id="IPR052529">
    <property type="entry name" value="Bact_Transport_Assoc"/>
</dbReference>
<feature type="transmembrane region" description="Helical" evidence="1">
    <location>
        <begin position="72"/>
        <end position="92"/>
    </location>
</feature>
<dbReference type="EMBL" id="QGKM01000009">
    <property type="protein sequence ID" value="PWQ99675.1"/>
    <property type="molecule type" value="Genomic_DNA"/>
</dbReference>
<evidence type="ECO:0000313" key="4">
    <source>
        <dbReference type="Proteomes" id="UP000245539"/>
    </source>
</evidence>
<proteinExistence type="predicted"/>
<protein>
    <recommendedName>
        <fullName evidence="2">DUF418 domain-containing protein</fullName>
    </recommendedName>
</protein>
<accession>A0A317CM48</accession>
<feature type="transmembrane region" description="Helical" evidence="1">
    <location>
        <begin position="355"/>
        <end position="376"/>
    </location>
</feature>
<dbReference type="RefSeq" id="WP_109836613.1">
    <property type="nucleotide sequence ID" value="NZ_QGKM01000009.1"/>
</dbReference>
<feature type="transmembrane region" description="Helical" evidence="1">
    <location>
        <begin position="112"/>
        <end position="145"/>
    </location>
</feature>
<feature type="transmembrane region" description="Helical" evidence="1">
    <location>
        <begin position="288"/>
        <end position="308"/>
    </location>
</feature>
<gene>
    <name evidence="3" type="ORF">DKW60_05200</name>
</gene>
<dbReference type="Pfam" id="PF04235">
    <property type="entry name" value="DUF418"/>
    <property type="match status" value="1"/>
</dbReference>
<dbReference type="OrthoDB" id="9807744at2"/>
<keyword evidence="1" id="KW-0812">Transmembrane</keyword>
<sequence length="394" mass="43578">MLTQRTHEVDVIRLVALLGICIVNIPTMGVSDGLSGEVIIGLEDELFTAEANDVAGAVSAELNQYAKFFTGLFIDGKFLMLFSFVFGWGIAVQEKRISSVGGDFKAYYFRRSFGLILLGMIHMSFIFAGDILITYGITCLIFWYLRDYVLRIPLKKFLWQMIRYQYLAAILVGLIMASTVMMDIASPSFLDLGNDALGGSFSEATHYRFVDGGSFQILSVFLFTFQGLMAFGLGYLAEHLGFFREGSDSFQKLRSMLPRLFIFGFISNVLYALGMIEVGGGLTMGVGVLLWLVGAPALAAVYLYYIVIVARRIRIPELLLLAGRNSLSVYVLQGLIASLMFGGYGLGWFDEFGELALIPVSIGIYIVTVLIVGLYAKRFGRGFLEPVLREIGGR</sequence>
<evidence type="ECO:0000313" key="3">
    <source>
        <dbReference type="EMBL" id="PWQ99675.1"/>
    </source>
</evidence>
<dbReference type="PANTHER" id="PTHR30590:SF2">
    <property type="entry name" value="INNER MEMBRANE PROTEIN"/>
    <property type="match status" value="1"/>
</dbReference>
<feature type="transmembrane region" description="Helical" evidence="1">
    <location>
        <begin position="257"/>
        <end position="276"/>
    </location>
</feature>
<keyword evidence="4" id="KW-1185">Reference proteome</keyword>
<feature type="transmembrane region" description="Helical" evidence="1">
    <location>
        <begin position="166"/>
        <end position="185"/>
    </location>
</feature>
<name>A0A317CM48_9GAMM</name>
<evidence type="ECO:0000256" key="1">
    <source>
        <dbReference type="SAM" id="Phobius"/>
    </source>
</evidence>
<dbReference type="InterPro" id="IPR007349">
    <property type="entry name" value="DUF418"/>
</dbReference>
<comment type="caution">
    <text evidence="3">The sequence shown here is derived from an EMBL/GenBank/DDBJ whole genome shotgun (WGS) entry which is preliminary data.</text>
</comment>
<dbReference type="AlphaFoldDB" id="A0A317CM48"/>
<evidence type="ECO:0000259" key="2">
    <source>
        <dbReference type="Pfam" id="PF04235"/>
    </source>
</evidence>
<reference evidence="3 4" key="1">
    <citation type="submission" date="2018-05" db="EMBL/GenBank/DDBJ databases">
        <title>Leucothrix arctica sp. nov., isolated from Arctic seawater.</title>
        <authorList>
            <person name="Choi A."/>
            <person name="Baek K."/>
        </authorList>
    </citation>
    <scope>NUCLEOTIDE SEQUENCE [LARGE SCALE GENOMIC DNA]</scope>
    <source>
        <strain evidence="3 4">JCM 18388</strain>
    </source>
</reference>
<keyword evidence="1" id="KW-0472">Membrane</keyword>
<keyword evidence="1" id="KW-1133">Transmembrane helix</keyword>
<dbReference type="PANTHER" id="PTHR30590">
    <property type="entry name" value="INNER MEMBRANE PROTEIN"/>
    <property type="match status" value="1"/>
</dbReference>
<dbReference type="Proteomes" id="UP000245539">
    <property type="component" value="Unassembled WGS sequence"/>
</dbReference>
<feature type="transmembrane region" description="Helical" evidence="1">
    <location>
        <begin position="215"/>
        <end position="236"/>
    </location>
</feature>
<organism evidence="3 4">
    <name type="scientific">Leucothrix pacifica</name>
    <dbReference type="NCBI Taxonomy" id="1247513"/>
    <lineage>
        <taxon>Bacteria</taxon>
        <taxon>Pseudomonadati</taxon>
        <taxon>Pseudomonadota</taxon>
        <taxon>Gammaproteobacteria</taxon>
        <taxon>Thiotrichales</taxon>
        <taxon>Thiotrichaceae</taxon>
        <taxon>Leucothrix</taxon>
    </lineage>
</organism>